<name>A0A9X2LAF2_9PROT</name>
<evidence type="ECO:0000256" key="1">
    <source>
        <dbReference type="ARBA" id="ARBA00001947"/>
    </source>
</evidence>
<dbReference type="AlphaFoldDB" id="A0A9X2LAF2"/>
<sequence length="395" mass="43868">MRPGENYEVSPAAVECDEALLKLDRSIDWLHHLSPTGNHERWDAFKASGYREAPSLTYPKVEIDLEEARRELQSLPITDVREPRFQALLRAKQAELNLQLELLAQRDKAGFQAISIELFGGVEAVLLSDAKRILETAPVGENIPEEVGAEEIAGEARAEIDSYREAAPDIWAEVHVVDDLNSMMMVNHGHLYIDRDSRLPEARLCPLIAHEVGVHVVTRYNGFHQPLHLFEAGTAHYDALQEGLGTFAEFVAGFLPPARLRVIAARVLACEAALRGEDLPSIFSLLKEEVELPEHDAFDTAVRALRGGGLTKDACYLRGLKGLLEALAAGEDFETFFCGKFDLGHLPVIRTLLEEGFLEPPLILPAFLNREGAAKRLDLARTIDLADLYQEEPCP</sequence>
<protein>
    <submittedName>
        <fullName evidence="5">Flavohemoglobin expression-modulating QEGLA motif protein</fullName>
    </submittedName>
</protein>
<dbReference type="PANTHER" id="PTHR31817:SF0">
    <property type="entry name" value="CHROMOSOME UNDETERMINED SCAFFOLD_67, WHOLE GENOME SHOTGUN SEQUENCE"/>
    <property type="match status" value="1"/>
</dbReference>
<evidence type="ECO:0000256" key="3">
    <source>
        <dbReference type="ARBA" id="ARBA00022801"/>
    </source>
</evidence>
<evidence type="ECO:0000256" key="2">
    <source>
        <dbReference type="ARBA" id="ARBA00022670"/>
    </source>
</evidence>
<dbReference type="SMART" id="SM01154">
    <property type="entry name" value="DUF1704"/>
    <property type="match status" value="1"/>
</dbReference>
<dbReference type="GO" id="GO:0006508">
    <property type="term" value="P:proteolysis"/>
    <property type="evidence" value="ECO:0007669"/>
    <property type="project" value="UniProtKB-KW"/>
</dbReference>
<comment type="cofactor">
    <cofactor evidence="1">
        <name>Zn(2+)</name>
        <dbReference type="ChEBI" id="CHEBI:29105"/>
    </cofactor>
</comment>
<reference evidence="5" key="1">
    <citation type="submission" date="2022-07" db="EMBL/GenBank/DDBJ databases">
        <title>Parvularcula maris sp. nov., an algicidal bacterium isolated from seawater.</title>
        <authorList>
            <person name="Li F."/>
        </authorList>
    </citation>
    <scope>NUCLEOTIDE SEQUENCE</scope>
    <source>
        <strain evidence="5">BGMRC 0090</strain>
    </source>
</reference>
<dbReference type="GO" id="GO:0080164">
    <property type="term" value="P:regulation of nitric oxide metabolic process"/>
    <property type="evidence" value="ECO:0007669"/>
    <property type="project" value="TreeGrafter"/>
</dbReference>
<dbReference type="Proteomes" id="UP001142610">
    <property type="component" value="Unassembled WGS sequence"/>
</dbReference>
<dbReference type="GO" id="GO:0008237">
    <property type="term" value="F:metallopeptidase activity"/>
    <property type="evidence" value="ECO:0007669"/>
    <property type="project" value="UniProtKB-KW"/>
</dbReference>
<keyword evidence="3" id="KW-0378">Hydrolase</keyword>
<comment type="caution">
    <text evidence="5">The sequence shown here is derived from an EMBL/GenBank/DDBJ whole genome shotgun (WGS) entry which is preliminary data.</text>
</comment>
<organism evidence="5 6">
    <name type="scientific">Parvularcula maris</name>
    <dbReference type="NCBI Taxonomy" id="2965077"/>
    <lineage>
        <taxon>Bacteria</taxon>
        <taxon>Pseudomonadati</taxon>
        <taxon>Pseudomonadota</taxon>
        <taxon>Alphaproteobacteria</taxon>
        <taxon>Parvularculales</taxon>
        <taxon>Parvularculaceae</taxon>
        <taxon>Parvularcula</taxon>
    </lineage>
</organism>
<keyword evidence="2" id="KW-0645">Protease</keyword>
<dbReference type="EMBL" id="JANIBC010000011">
    <property type="protein sequence ID" value="MCQ8186012.1"/>
    <property type="molecule type" value="Genomic_DNA"/>
</dbReference>
<dbReference type="PANTHER" id="PTHR31817">
    <property type="match status" value="1"/>
</dbReference>
<keyword evidence="6" id="KW-1185">Reference proteome</keyword>
<dbReference type="Pfam" id="PF08014">
    <property type="entry name" value="MATCAP"/>
    <property type="match status" value="1"/>
</dbReference>
<evidence type="ECO:0000313" key="6">
    <source>
        <dbReference type="Proteomes" id="UP001142610"/>
    </source>
</evidence>
<keyword evidence="4" id="KW-0482">Metalloprotease</keyword>
<dbReference type="InterPro" id="IPR012548">
    <property type="entry name" value="MATCAP"/>
</dbReference>
<dbReference type="RefSeq" id="WP_256619908.1">
    <property type="nucleotide sequence ID" value="NZ_JANIBC010000011.1"/>
</dbReference>
<evidence type="ECO:0000313" key="5">
    <source>
        <dbReference type="EMBL" id="MCQ8186012.1"/>
    </source>
</evidence>
<accession>A0A9X2LAF2</accession>
<evidence type="ECO:0000256" key="4">
    <source>
        <dbReference type="ARBA" id="ARBA00023049"/>
    </source>
</evidence>
<proteinExistence type="predicted"/>
<gene>
    <name evidence="5" type="ORF">NOG11_11495</name>
</gene>